<dbReference type="InterPro" id="IPR004107">
    <property type="entry name" value="Integrase_SAM-like_N"/>
</dbReference>
<comment type="caution">
    <text evidence="12">The sequence shown here is derived from an EMBL/GenBank/DDBJ whole genome shotgun (WGS) entry which is preliminary data.</text>
</comment>
<proteinExistence type="inferred from homology"/>
<dbReference type="InterPro" id="IPR013762">
    <property type="entry name" value="Integrase-like_cat_sf"/>
</dbReference>
<feature type="domain" description="Tyr recombinase" evidence="10">
    <location>
        <begin position="105"/>
        <end position="287"/>
    </location>
</feature>
<evidence type="ECO:0000256" key="6">
    <source>
        <dbReference type="ARBA" id="ARBA00023125"/>
    </source>
</evidence>
<dbReference type="PANTHER" id="PTHR30349:SF77">
    <property type="entry name" value="TYROSINE RECOMBINASE XERC"/>
    <property type="match status" value="1"/>
</dbReference>
<evidence type="ECO:0000313" key="13">
    <source>
        <dbReference type="Proteomes" id="UP001257659"/>
    </source>
</evidence>
<evidence type="ECO:0000256" key="9">
    <source>
        <dbReference type="HAMAP-Rule" id="MF_01808"/>
    </source>
</evidence>
<name>A0ABU1K6E7_9FLAO</name>
<dbReference type="Gene3D" id="1.10.443.10">
    <property type="entry name" value="Intergrase catalytic core"/>
    <property type="match status" value="1"/>
</dbReference>
<reference evidence="12 13" key="1">
    <citation type="submission" date="2023-07" db="EMBL/GenBank/DDBJ databases">
        <title>Genomic Encyclopedia of Type Strains, Phase IV (KMG-IV): sequencing the most valuable type-strain genomes for metagenomic binning, comparative biology and taxonomic classification.</title>
        <authorList>
            <person name="Goeker M."/>
        </authorList>
    </citation>
    <scope>NUCLEOTIDE SEQUENCE [LARGE SCALE GENOMIC DNA]</scope>
    <source>
        <strain evidence="12 13">DSM 102814</strain>
    </source>
</reference>
<feature type="active site" evidence="9">
    <location>
        <position position="145"/>
    </location>
</feature>
<dbReference type="InterPro" id="IPR050090">
    <property type="entry name" value="Tyrosine_recombinase_XerCD"/>
</dbReference>
<evidence type="ECO:0000256" key="4">
    <source>
        <dbReference type="ARBA" id="ARBA00022829"/>
    </source>
</evidence>
<protein>
    <recommendedName>
        <fullName evidence="9">Tyrosine recombinase XerC</fullName>
    </recommendedName>
</protein>
<feature type="active site" evidence="9">
    <location>
        <position position="169"/>
    </location>
</feature>
<dbReference type="InterPro" id="IPR010998">
    <property type="entry name" value="Integrase_recombinase_N"/>
</dbReference>
<dbReference type="InterPro" id="IPR011010">
    <property type="entry name" value="DNA_brk_join_enz"/>
</dbReference>
<feature type="domain" description="Core-binding (CB)" evidence="11">
    <location>
        <begin position="1"/>
        <end position="84"/>
    </location>
</feature>
<gene>
    <name evidence="9" type="primary">xerC</name>
    <name evidence="12" type="ORF">GGR31_001832</name>
</gene>
<evidence type="ECO:0000256" key="3">
    <source>
        <dbReference type="ARBA" id="ARBA00022618"/>
    </source>
</evidence>
<dbReference type="Gene3D" id="1.10.150.130">
    <property type="match status" value="1"/>
</dbReference>
<accession>A0ABU1K6E7</accession>
<dbReference type="PROSITE" id="PS51898">
    <property type="entry name" value="TYR_RECOMBINASE"/>
    <property type="match status" value="1"/>
</dbReference>
<dbReference type="InterPro" id="IPR023009">
    <property type="entry name" value="Tyrosine_recombinase_XerC/XerD"/>
</dbReference>
<keyword evidence="5 9" id="KW-0229">DNA integration</keyword>
<evidence type="ECO:0000256" key="1">
    <source>
        <dbReference type="ARBA" id="ARBA00004496"/>
    </source>
</evidence>
<organism evidence="12 13">
    <name type="scientific">Mesonia maritima</name>
    <dbReference type="NCBI Taxonomy" id="1793873"/>
    <lineage>
        <taxon>Bacteria</taxon>
        <taxon>Pseudomonadati</taxon>
        <taxon>Bacteroidota</taxon>
        <taxon>Flavobacteriia</taxon>
        <taxon>Flavobacteriales</taxon>
        <taxon>Flavobacteriaceae</taxon>
        <taxon>Mesonia</taxon>
    </lineage>
</organism>
<evidence type="ECO:0000256" key="8">
    <source>
        <dbReference type="ARBA" id="ARBA00023306"/>
    </source>
</evidence>
<feature type="active site" evidence="9">
    <location>
        <position position="265"/>
    </location>
</feature>
<dbReference type="Pfam" id="PF00589">
    <property type="entry name" value="Phage_integrase"/>
    <property type="match status" value="1"/>
</dbReference>
<keyword evidence="2 9" id="KW-0963">Cytoplasm</keyword>
<dbReference type="InterPro" id="IPR044068">
    <property type="entry name" value="CB"/>
</dbReference>
<evidence type="ECO:0000256" key="7">
    <source>
        <dbReference type="ARBA" id="ARBA00023172"/>
    </source>
</evidence>
<dbReference type="InterPro" id="IPR002104">
    <property type="entry name" value="Integrase_catalytic"/>
</dbReference>
<comment type="similarity">
    <text evidence="9">Belongs to the 'phage' integrase family. XerC subfamily.</text>
</comment>
<dbReference type="SUPFAM" id="SSF56349">
    <property type="entry name" value="DNA breaking-rejoining enzymes"/>
    <property type="match status" value="1"/>
</dbReference>
<evidence type="ECO:0000313" key="12">
    <source>
        <dbReference type="EMBL" id="MDR6301181.1"/>
    </source>
</evidence>
<comment type="subcellular location">
    <subcellularLocation>
        <location evidence="1 9">Cytoplasm</location>
    </subcellularLocation>
</comment>
<keyword evidence="13" id="KW-1185">Reference proteome</keyword>
<dbReference type="Proteomes" id="UP001257659">
    <property type="component" value="Unassembled WGS sequence"/>
</dbReference>
<dbReference type="RefSeq" id="WP_309728304.1">
    <property type="nucleotide sequence ID" value="NZ_JAVDQA010000005.1"/>
</dbReference>
<keyword evidence="4 9" id="KW-0159">Chromosome partition</keyword>
<dbReference type="Pfam" id="PF02899">
    <property type="entry name" value="Phage_int_SAM_1"/>
    <property type="match status" value="1"/>
</dbReference>
<feature type="active site" evidence="9">
    <location>
        <position position="239"/>
    </location>
</feature>
<dbReference type="HAMAP" id="MF_01808">
    <property type="entry name" value="Recomb_XerC_XerD"/>
    <property type="match status" value="1"/>
</dbReference>
<keyword evidence="6 9" id="KW-0238">DNA-binding</keyword>
<keyword evidence="8 9" id="KW-0131">Cell cycle</keyword>
<comment type="subunit">
    <text evidence="9">Forms a cyclic heterotetrameric complex composed of two molecules of XerC and two molecules of XerD.</text>
</comment>
<evidence type="ECO:0000256" key="5">
    <source>
        <dbReference type="ARBA" id="ARBA00022908"/>
    </source>
</evidence>
<keyword evidence="7 9" id="KW-0233">DNA recombination</keyword>
<evidence type="ECO:0000256" key="2">
    <source>
        <dbReference type="ARBA" id="ARBA00022490"/>
    </source>
</evidence>
<evidence type="ECO:0000259" key="11">
    <source>
        <dbReference type="PROSITE" id="PS51900"/>
    </source>
</evidence>
<dbReference type="PANTHER" id="PTHR30349">
    <property type="entry name" value="PHAGE INTEGRASE-RELATED"/>
    <property type="match status" value="1"/>
</dbReference>
<evidence type="ECO:0000259" key="10">
    <source>
        <dbReference type="PROSITE" id="PS51898"/>
    </source>
</evidence>
<dbReference type="PROSITE" id="PS51900">
    <property type="entry name" value="CB"/>
    <property type="match status" value="1"/>
</dbReference>
<feature type="active site" evidence="9">
    <location>
        <position position="242"/>
    </location>
</feature>
<keyword evidence="3 9" id="KW-0132">Cell division</keyword>
<comment type="function">
    <text evidence="9">Site-specific tyrosine recombinase, which acts by catalyzing the cutting and rejoining of the recombining DNA molecules. The XerC-XerD complex is essential to convert dimers of the bacterial chromosome into monomers to permit their segregation at cell division. It also contributes to the segregational stability of plasmids.</text>
</comment>
<dbReference type="EMBL" id="JAVDQA010000005">
    <property type="protein sequence ID" value="MDR6301181.1"/>
    <property type="molecule type" value="Genomic_DNA"/>
</dbReference>
<sequence length="295" mass="34402">MPFSQFIEYLRFEKKYSEHTILAYQKDLENFAKFVQANFEVQDLTTVNYSIIRSWVIHLSEKGINSRSINRKISSLKAYYKFLLRTHQIEQTPLAKHKALKTEKKIQVPFSQKELEEGLALLNEDNFEALRDKLIIELLYTTGMRRAELINIKLQNISIAQETVKILGKRNKERILPLLPFVIETLKKYIKKRNELNKIEDETFLLITSKGSKIYETLVYRTITNYFSKVSTKTKRSPHIIRHTFATHLLDEGANLNDVKVLLGHASLASTQVYTHNSMAALSKVYKNSHPRNKN</sequence>
<feature type="active site" description="O-(3'-phospho-DNA)-tyrosine intermediate" evidence="9">
    <location>
        <position position="274"/>
    </location>
</feature>